<dbReference type="EMBL" id="CP119083">
    <property type="protein sequence ID" value="WEF32284.1"/>
    <property type="molecule type" value="Genomic_DNA"/>
</dbReference>
<dbReference type="SUPFAM" id="SSF69279">
    <property type="entry name" value="Phage tail proteins"/>
    <property type="match status" value="1"/>
</dbReference>
<evidence type="ECO:0000313" key="2">
    <source>
        <dbReference type="Proteomes" id="UP001216510"/>
    </source>
</evidence>
<accession>A0ABY8BD36</accession>
<dbReference type="Gene3D" id="3.55.50.10">
    <property type="entry name" value="Baseplate protein-like domains"/>
    <property type="match status" value="1"/>
</dbReference>
<dbReference type="Pfam" id="PF05954">
    <property type="entry name" value="Phage_GPD"/>
    <property type="match status" value="1"/>
</dbReference>
<gene>
    <name evidence="1" type="ORF">PX653_23150</name>
</gene>
<keyword evidence="2" id="KW-1185">Reference proteome</keyword>
<protein>
    <submittedName>
        <fullName evidence="1">Contractile injection system protein, VgrG/Pvc8 family</fullName>
    </submittedName>
</protein>
<name>A0ABY8BD36_9BURK</name>
<proteinExistence type="predicted"/>
<dbReference type="RefSeq" id="WP_277415040.1">
    <property type="nucleotide sequence ID" value="NZ_CP119083.1"/>
</dbReference>
<organism evidence="1 2">
    <name type="scientific">Pseudoduganella chitinolytica</name>
    <dbReference type="NCBI Taxonomy" id="34070"/>
    <lineage>
        <taxon>Bacteria</taxon>
        <taxon>Pseudomonadati</taxon>
        <taxon>Pseudomonadota</taxon>
        <taxon>Betaproteobacteria</taxon>
        <taxon>Burkholderiales</taxon>
        <taxon>Oxalobacteraceae</taxon>
        <taxon>Telluria group</taxon>
        <taxon>Pseudoduganella</taxon>
    </lineage>
</organism>
<evidence type="ECO:0000313" key="1">
    <source>
        <dbReference type="EMBL" id="WEF32284.1"/>
    </source>
</evidence>
<dbReference type="Proteomes" id="UP001216510">
    <property type="component" value="Chromosome"/>
</dbReference>
<reference evidence="1 2" key="1">
    <citation type="submission" date="2023-02" db="EMBL/GenBank/DDBJ databases">
        <title>Gemone sequence of Telluria chitinolytica ACM 3522T.</title>
        <authorList>
            <person name="Frediansyah A."/>
            <person name="Miess H."/>
            <person name="Gross H."/>
        </authorList>
    </citation>
    <scope>NUCLEOTIDE SEQUENCE [LARGE SCALE GENOMIC DNA]</scope>
    <source>
        <strain evidence="1 2">ACM 3522</strain>
    </source>
</reference>
<sequence length="148" mass="16618">MNALSDFLQLPRNLITANRPLHLRIDHPRMRMDDVLLPQRIEGVESICGGFEYRLLCVALDAYLPLKEFIALPAAIDFVTDTGDLRTVAGIVTEVASGDSDGGLASYRLVIRDALAAMEKRINTRIFRNKNEVEIVQLLVSEWQHMSP</sequence>
<dbReference type="Gene3D" id="2.30.110.50">
    <property type="match status" value="1"/>
</dbReference>